<dbReference type="RefSeq" id="WP_206927744.1">
    <property type="nucleotide sequence ID" value="NZ_JAEKJW010000002.1"/>
</dbReference>
<evidence type="ECO:0000256" key="1">
    <source>
        <dbReference type="SAM" id="SignalP"/>
    </source>
</evidence>
<evidence type="ECO:0000313" key="2">
    <source>
        <dbReference type="EMBL" id="MBN8197622.1"/>
    </source>
</evidence>
<feature type="signal peptide" evidence="1">
    <location>
        <begin position="1"/>
        <end position="23"/>
    </location>
</feature>
<dbReference type="AlphaFoldDB" id="A0A8I1MA64"/>
<proteinExistence type="predicted"/>
<dbReference type="EMBL" id="JAEKJW010000002">
    <property type="protein sequence ID" value="MBN8197622.1"/>
    <property type="molecule type" value="Genomic_DNA"/>
</dbReference>
<feature type="chain" id="PRO_5034396698" evidence="1">
    <location>
        <begin position="24"/>
        <end position="112"/>
    </location>
</feature>
<name>A0A8I1MA64_9PROT</name>
<evidence type="ECO:0000313" key="3">
    <source>
        <dbReference type="Proteomes" id="UP000664405"/>
    </source>
</evidence>
<gene>
    <name evidence="2" type="ORF">JF547_14240</name>
</gene>
<dbReference type="Proteomes" id="UP000664405">
    <property type="component" value="Unassembled WGS sequence"/>
</dbReference>
<organism evidence="2 3">
    <name type="scientific">Thalassospira povalilytica</name>
    <dbReference type="NCBI Taxonomy" id="732237"/>
    <lineage>
        <taxon>Bacteria</taxon>
        <taxon>Pseudomonadati</taxon>
        <taxon>Pseudomonadota</taxon>
        <taxon>Alphaproteobacteria</taxon>
        <taxon>Rhodospirillales</taxon>
        <taxon>Thalassospiraceae</taxon>
        <taxon>Thalassospira</taxon>
    </lineage>
</organism>
<reference evidence="2" key="1">
    <citation type="submission" date="2020-12" db="EMBL/GenBank/DDBJ databases">
        <title>Oil enriched cultivation method for isolating marine PHA-producing bacteria.</title>
        <authorList>
            <person name="Zheng W."/>
            <person name="Yu S."/>
            <person name="Huang Y."/>
        </authorList>
    </citation>
    <scope>NUCLEOTIDE SEQUENCE</scope>
    <source>
        <strain evidence="2">SY-2-3</strain>
    </source>
</reference>
<sequence>MKHLVIAFSMLCAVSFAASSAKANLKKEYCSNQTYYTETGENDGGRYPHLHCDTNFLTYSSGSTHYNFVIGSTLQSGTAGSACFKAEEQDAPNLKAKIAEVCDDFGKACYGC</sequence>
<accession>A0A8I1MA64</accession>
<protein>
    <submittedName>
        <fullName evidence="2">Uncharacterized protein</fullName>
    </submittedName>
</protein>
<comment type="caution">
    <text evidence="2">The sequence shown here is derived from an EMBL/GenBank/DDBJ whole genome shotgun (WGS) entry which is preliminary data.</text>
</comment>
<keyword evidence="1" id="KW-0732">Signal</keyword>